<gene>
    <name evidence="3" type="ORF">IAC10_06475</name>
</gene>
<dbReference type="Gene3D" id="3.40.50.300">
    <property type="entry name" value="P-loop containing nucleotide triphosphate hydrolases"/>
    <property type="match status" value="3"/>
</dbReference>
<keyword evidence="3" id="KW-0547">Nucleotide-binding</keyword>
<dbReference type="Proteomes" id="UP000823928">
    <property type="component" value="Unassembled WGS sequence"/>
</dbReference>
<dbReference type="SUPFAM" id="SSF52540">
    <property type="entry name" value="P-loop containing nucleoside triphosphate hydrolases"/>
    <property type="match status" value="1"/>
</dbReference>
<evidence type="ECO:0000259" key="1">
    <source>
        <dbReference type="Pfam" id="PF13086"/>
    </source>
</evidence>
<dbReference type="InterPro" id="IPR041677">
    <property type="entry name" value="DNA2/NAM7_AAA_11"/>
</dbReference>
<organism evidence="3 4">
    <name type="scientific">Candidatus Scatousia excrementigallinarum</name>
    <dbReference type="NCBI Taxonomy" id="2840935"/>
    <lineage>
        <taxon>Bacteria</taxon>
        <taxon>Candidatus Scatousia</taxon>
    </lineage>
</organism>
<dbReference type="GO" id="GO:0005524">
    <property type="term" value="F:ATP binding"/>
    <property type="evidence" value="ECO:0007669"/>
    <property type="project" value="UniProtKB-KW"/>
</dbReference>
<keyword evidence="3" id="KW-0067">ATP-binding</keyword>
<proteinExistence type="predicted"/>
<feature type="domain" description="DNA2/NAM7 helicase-like C-terminal" evidence="2">
    <location>
        <begin position="743"/>
        <end position="929"/>
    </location>
</feature>
<accession>A0A9D1JNI0</accession>
<name>A0A9D1JNI0_9BACT</name>
<dbReference type="InterPro" id="IPR041679">
    <property type="entry name" value="DNA2/NAM7-like_C"/>
</dbReference>
<feature type="domain" description="DNA2/NAM7 helicase helicase" evidence="1">
    <location>
        <begin position="520"/>
        <end position="706"/>
    </location>
</feature>
<comment type="caution">
    <text evidence="3">The sequence shown here is derived from an EMBL/GenBank/DDBJ whole genome shotgun (WGS) entry which is preliminary data.</text>
</comment>
<dbReference type="Pfam" id="PF13087">
    <property type="entry name" value="AAA_12"/>
    <property type="match status" value="1"/>
</dbReference>
<dbReference type="InterPro" id="IPR045055">
    <property type="entry name" value="DNA2/NAM7-like"/>
</dbReference>
<dbReference type="AlphaFoldDB" id="A0A9D1JNI0"/>
<protein>
    <submittedName>
        <fullName evidence="3">ATP-binding protein</fullName>
    </submittedName>
</protein>
<evidence type="ECO:0000313" key="4">
    <source>
        <dbReference type="Proteomes" id="UP000823928"/>
    </source>
</evidence>
<dbReference type="GO" id="GO:0004386">
    <property type="term" value="F:helicase activity"/>
    <property type="evidence" value="ECO:0007669"/>
    <property type="project" value="InterPro"/>
</dbReference>
<dbReference type="PANTHER" id="PTHR10887">
    <property type="entry name" value="DNA2/NAM7 HELICASE FAMILY"/>
    <property type="match status" value="1"/>
</dbReference>
<dbReference type="InterPro" id="IPR027417">
    <property type="entry name" value="P-loop_NTPase"/>
</dbReference>
<dbReference type="Pfam" id="PF13086">
    <property type="entry name" value="AAA_11"/>
    <property type="match status" value="1"/>
</dbReference>
<evidence type="ECO:0000313" key="3">
    <source>
        <dbReference type="EMBL" id="HIS36260.1"/>
    </source>
</evidence>
<reference evidence="3" key="1">
    <citation type="submission" date="2020-10" db="EMBL/GenBank/DDBJ databases">
        <authorList>
            <person name="Gilroy R."/>
        </authorList>
    </citation>
    <scope>NUCLEOTIDE SEQUENCE</scope>
    <source>
        <strain evidence="3">6276</strain>
    </source>
</reference>
<dbReference type="EMBL" id="DVIU01000128">
    <property type="protein sequence ID" value="HIS36260.1"/>
    <property type="molecule type" value="Genomic_DNA"/>
</dbReference>
<dbReference type="PANTHER" id="PTHR10887:SF530">
    <property type="entry name" value="SUPERFAMILY I DNA HELICASES"/>
    <property type="match status" value="1"/>
</dbReference>
<sequence>MSDGTDILKKNTIFIESHRDKTRGLLRSTDFVNCVGHSLLLTGWSVESIMNYFASGGKRPIELISIGQNKAEEHIQGEIVSRKTVFASSEGVLIEDDKISFLTPEGLYININQYDYIQEHGGLNANQLFASAVKKDSDVEASFKFLSRKEAQTRRDRNINVLYLAGPVIQWDMEDTKIRNKYNVVNSPLFYVSVKSDAASKGRPKVVLLGGRVQVNATLARIIKTQLKLDLFDGVPTEFAFADYKRYIDVVKTNLTEYPEIKLHENNLYLCLLDSTNELICQAVDRRMNEIVNSDITSVLSGAKSYERKYHEGLNLPAIYPLPADDSQREVIRYALAGDSINCHAGPGTGKSQTVVNVAINLLMQGKRVCITSEKAAANEVVRDYLARCGLDKYCLYLDKKVSVKGVISQIKRSLALAEEYVDTEAALAVIAAYHEVCDEFEKLNRIYEDIPELNTTIYNLIGEAMSSVDLASSDYVNVLPFNYKRLHRKISEFQTQYLDTISDGEWNDYLTLKTTGDEEIDELLTQIISEIELCGIKFISLINDKHIAKHNVALSVNSQLARYFAQIYIQRYNLSAYGNRKLKMLNKKLVETSAALQNVSAQFARQELGRMIREASKGSKFVELLDRLAQSRISLNDFFNRYGSEILKFCPIIIGTPYILAAHDSLNSFDAVICDESSQFPATSVFPLLAANRQLIIFGDPMQLDLTSFFTRGGIYAAGEGENFDLSESDKSVLHVAQGKLPGCQLQFHYRSKTEHLIAVSNKFCYEGLLNVAPDYYFGRENLPDDLGLELVELSDPEISQYGANLSEVKTIVDRVIDVRRRYPNKVVGIITFNDTQQTAINDEIDKRIDDDPNLAELLNLDGEELFLRTLEAAQGKEADTIFISIGHYRRNTDGAIAKQISNLNTAGAVNRLNVLFTRAREKVVVVVSFSYKELRNTQDKEGIYRLYEYLRYMDGDTYAVSNSSSKKLVDRYNKTLVEMLKSCLGEYDVYGKVGSASMTVDVGLIKPGEQHYNCGIIFPDKALTPNTICTKVNVLERTGWCIIPLSPITCFTKPEVFTEQLQKDLSENLHYSQPGNQVFSVNVKPSRLLMLEDFAVQSSEPVSADEQLAGCDFMSAYADVWHSNVASAEGKQLIKLVKSGNSQAKLKLYIMNMPQFIAEGRLNDLLDKVKDLYLAEHLTSYLYARLLCWKGDPADKSLEDMLFAEAKVLGIKVA</sequence>
<evidence type="ECO:0000259" key="2">
    <source>
        <dbReference type="Pfam" id="PF13087"/>
    </source>
</evidence>
<reference evidence="3" key="2">
    <citation type="journal article" date="2021" name="PeerJ">
        <title>Extensive microbial diversity within the chicken gut microbiome revealed by metagenomics and culture.</title>
        <authorList>
            <person name="Gilroy R."/>
            <person name="Ravi A."/>
            <person name="Getino M."/>
            <person name="Pursley I."/>
            <person name="Horton D.L."/>
            <person name="Alikhan N.F."/>
            <person name="Baker D."/>
            <person name="Gharbi K."/>
            <person name="Hall N."/>
            <person name="Watson M."/>
            <person name="Adriaenssens E.M."/>
            <person name="Foster-Nyarko E."/>
            <person name="Jarju S."/>
            <person name="Secka A."/>
            <person name="Antonio M."/>
            <person name="Oren A."/>
            <person name="Chaudhuri R.R."/>
            <person name="La Ragione R."/>
            <person name="Hildebrand F."/>
            <person name="Pallen M.J."/>
        </authorList>
    </citation>
    <scope>NUCLEOTIDE SEQUENCE</scope>
    <source>
        <strain evidence="3">6276</strain>
    </source>
</reference>